<name>A0ACC2GRW5_DALPE</name>
<gene>
    <name evidence="1" type="ORF">DPEC_G00127090</name>
</gene>
<comment type="caution">
    <text evidence="1">The sequence shown here is derived from an EMBL/GenBank/DDBJ whole genome shotgun (WGS) entry which is preliminary data.</text>
</comment>
<sequence length="104" mass="11849">MTPEHGSRDTTLTYLNTADNTAPFPTTHQHRSTPEHGRHTQHRLQEHDETQHHPALNTQPSPHPFQHGRHTSTLTVSELSRHNTGPISNRKQTHNTTSFLNTVE</sequence>
<evidence type="ECO:0000313" key="1">
    <source>
        <dbReference type="EMBL" id="KAJ8006300.1"/>
    </source>
</evidence>
<accession>A0ACC2GRW5</accession>
<dbReference type="Proteomes" id="UP001157502">
    <property type="component" value="Chromosome 10"/>
</dbReference>
<proteinExistence type="predicted"/>
<dbReference type="EMBL" id="CM055737">
    <property type="protein sequence ID" value="KAJ8006300.1"/>
    <property type="molecule type" value="Genomic_DNA"/>
</dbReference>
<protein>
    <submittedName>
        <fullName evidence="1">Uncharacterized protein</fullName>
    </submittedName>
</protein>
<evidence type="ECO:0000313" key="2">
    <source>
        <dbReference type="Proteomes" id="UP001157502"/>
    </source>
</evidence>
<reference evidence="1" key="1">
    <citation type="submission" date="2021-05" db="EMBL/GenBank/DDBJ databases">
        <authorList>
            <person name="Pan Q."/>
            <person name="Jouanno E."/>
            <person name="Zahm M."/>
            <person name="Klopp C."/>
            <person name="Cabau C."/>
            <person name="Louis A."/>
            <person name="Berthelot C."/>
            <person name="Parey E."/>
            <person name="Roest Crollius H."/>
            <person name="Montfort J."/>
            <person name="Robinson-Rechavi M."/>
            <person name="Bouchez O."/>
            <person name="Lampietro C."/>
            <person name="Lopez Roques C."/>
            <person name="Donnadieu C."/>
            <person name="Postlethwait J."/>
            <person name="Bobe J."/>
            <person name="Dillon D."/>
            <person name="Chandos A."/>
            <person name="von Hippel F."/>
            <person name="Guiguen Y."/>
        </authorList>
    </citation>
    <scope>NUCLEOTIDE SEQUENCE</scope>
    <source>
        <strain evidence="1">YG-Jan2019</strain>
    </source>
</reference>
<organism evidence="1 2">
    <name type="scientific">Dallia pectoralis</name>
    <name type="common">Alaska blackfish</name>
    <dbReference type="NCBI Taxonomy" id="75939"/>
    <lineage>
        <taxon>Eukaryota</taxon>
        <taxon>Metazoa</taxon>
        <taxon>Chordata</taxon>
        <taxon>Craniata</taxon>
        <taxon>Vertebrata</taxon>
        <taxon>Euteleostomi</taxon>
        <taxon>Actinopterygii</taxon>
        <taxon>Neopterygii</taxon>
        <taxon>Teleostei</taxon>
        <taxon>Protacanthopterygii</taxon>
        <taxon>Esociformes</taxon>
        <taxon>Umbridae</taxon>
        <taxon>Dallia</taxon>
    </lineage>
</organism>
<keyword evidence="2" id="KW-1185">Reference proteome</keyword>